<protein>
    <submittedName>
        <fullName evidence="2">Uncharacterized protein</fullName>
    </submittedName>
</protein>
<organism evidence="2">
    <name type="scientific">Rhizophora mucronata</name>
    <name type="common">Asiatic mangrove</name>
    <dbReference type="NCBI Taxonomy" id="61149"/>
    <lineage>
        <taxon>Eukaryota</taxon>
        <taxon>Viridiplantae</taxon>
        <taxon>Streptophyta</taxon>
        <taxon>Embryophyta</taxon>
        <taxon>Tracheophyta</taxon>
        <taxon>Spermatophyta</taxon>
        <taxon>Magnoliopsida</taxon>
        <taxon>eudicotyledons</taxon>
        <taxon>Gunneridae</taxon>
        <taxon>Pentapetalae</taxon>
        <taxon>rosids</taxon>
        <taxon>fabids</taxon>
        <taxon>Malpighiales</taxon>
        <taxon>Rhizophoraceae</taxon>
        <taxon>Rhizophora</taxon>
    </lineage>
</organism>
<accession>A0A2P2PH13</accession>
<dbReference type="AlphaFoldDB" id="A0A2P2PH13"/>
<reference evidence="2" key="1">
    <citation type="submission" date="2018-02" db="EMBL/GenBank/DDBJ databases">
        <title>Rhizophora mucronata_Transcriptome.</title>
        <authorList>
            <person name="Meera S.P."/>
            <person name="Sreeshan A."/>
            <person name="Augustine A."/>
        </authorList>
    </citation>
    <scope>NUCLEOTIDE SEQUENCE</scope>
    <source>
        <tissue evidence="2">Leaf</tissue>
    </source>
</reference>
<proteinExistence type="predicted"/>
<dbReference type="EMBL" id="GGEC01073570">
    <property type="protein sequence ID" value="MBX54054.1"/>
    <property type="molecule type" value="Transcribed_RNA"/>
</dbReference>
<evidence type="ECO:0000313" key="2">
    <source>
        <dbReference type="EMBL" id="MBX54054.1"/>
    </source>
</evidence>
<evidence type="ECO:0000256" key="1">
    <source>
        <dbReference type="SAM" id="MobiDB-lite"/>
    </source>
</evidence>
<name>A0A2P2PH13_RHIMU</name>
<feature type="compositionally biased region" description="Polar residues" evidence="1">
    <location>
        <begin position="22"/>
        <end position="31"/>
    </location>
</feature>
<sequence length="31" mass="3648">MQEDEEEDQKFPKEQDFKQIIPSLSSSICSM</sequence>
<feature type="region of interest" description="Disordered" evidence="1">
    <location>
        <begin position="1"/>
        <end position="31"/>
    </location>
</feature>